<keyword evidence="7" id="KW-0460">Magnesium</keyword>
<organism evidence="9">
    <name type="scientific">Zooxanthella nutricula</name>
    <dbReference type="NCBI Taxonomy" id="1333877"/>
    <lineage>
        <taxon>Eukaryota</taxon>
        <taxon>Sar</taxon>
        <taxon>Alveolata</taxon>
        <taxon>Dinophyceae</taxon>
        <taxon>Peridiniales</taxon>
        <taxon>Peridiniales incertae sedis</taxon>
        <taxon>Zooxanthella</taxon>
    </lineage>
</organism>
<dbReference type="NCBIfam" id="TIGR01488">
    <property type="entry name" value="HAD-SF-IB"/>
    <property type="match status" value="1"/>
</dbReference>
<gene>
    <name evidence="9" type="ORF">BRAN1462_LOCUS460</name>
</gene>
<dbReference type="GO" id="GO:0000287">
    <property type="term" value="F:magnesium ion binding"/>
    <property type="evidence" value="ECO:0007669"/>
    <property type="project" value="TreeGrafter"/>
</dbReference>
<accession>A0A7S2H664</accession>
<evidence type="ECO:0000256" key="7">
    <source>
        <dbReference type="ARBA" id="ARBA00022842"/>
    </source>
</evidence>
<keyword evidence="6" id="KW-0378">Hydrolase</keyword>
<keyword evidence="4" id="KW-0028">Amino-acid biosynthesis</keyword>
<evidence type="ECO:0000256" key="1">
    <source>
        <dbReference type="ARBA" id="ARBA00001946"/>
    </source>
</evidence>
<sequence>MEDITYFCRCDECRTSLFRGENWFHKPGTNYDLCAKDFWKQPEDKRKAYVNIREPTDLGQQQEEYVLELKQYFGRCDSCRKGVFVGQDWYHKNGQLFDLCSQHWRALPDSQRSDYVNVNTSSVLGHLKAQYILPDEDMQVSERDSIMCAFDVEGTLMPEAWLALQEKTGIEGLKRTTAHEPDYDKLMKYRCDLLRQHNIKLKDMLEVVKDLKPLPGAREFLEWLQPLVPRILLLTDTFEEYAMPMFEQLGYPSVFCNSLIIDEDGFIVGHRLRLKDQKRKAVESFQRLNFRIIAVGDSFNDISMMKAAEHGILIYPSDKVKKAHPEFPIAKDHFDLRVKIGRILSANKLILPRALASPPPLSATQSSRTMWLLCCNVAGFLAPEPWLAVQAKFNIEELKVTTAQEPDYNKLMALRASALRSHGIKLWELFDVMNDLDVLPGAMDFLEWLKPIVPRTFMITDGFEEYALPIFDKLGHPMVFCNYVEADKEGYMNKLVTRLKDQKLKTVEELQRLNFRIIAVGTSFNDVEMLRAAEQGIIFSPSEAVRRENPEFPIVANHEELKAKILDIVGHRGEPMQKRAKTC</sequence>
<dbReference type="NCBIfam" id="NF010109">
    <property type="entry name" value="PRK13582.1"/>
    <property type="match status" value="2"/>
</dbReference>
<comment type="cofactor">
    <cofactor evidence="1">
        <name>Mg(2+)</name>
        <dbReference type="ChEBI" id="CHEBI:18420"/>
    </cofactor>
</comment>
<dbReference type="AlphaFoldDB" id="A0A7S2H664"/>
<dbReference type="GO" id="GO:0036424">
    <property type="term" value="F:L-phosphoserine phosphatase activity"/>
    <property type="evidence" value="ECO:0007669"/>
    <property type="project" value="TreeGrafter"/>
</dbReference>
<dbReference type="EC" id="3.1.3.3" evidence="3"/>
<name>A0A7S2H664_9DINO</name>
<protein>
    <recommendedName>
        <fullName evidence="3">phosphoserine phosphatase</fullName>
        <ecNumber evidence="3">3.1.3.3</ecNumber>
    </recommendedName>
</protein>
<dbReference type="InterPro" id="IPR036412">
    <property type="entry name" value="HAD-like_sf"/>
</dbReference>
<comment type="pathway">
    <text evidence="2">Amino-acid biosynthesis; L-serine biosynthesis; L-serine from 3-phospho-D-glycerate: step 3/3.</text>
</comment>
<dbReference type="InterPro" id="IPR050582">
    <property type="entry name" value="HAD-like_SerB"/>
</dbReference>
<evidence type="ECO:0000256" key="5">
    <source>
        <dbReference type="ARBA" id="ARBA00022723"/>
    </source>
</evidence>
<keyword evidence="5" id="KW-0479">Metal-binding</keyword>
<dbReference type="GO" id="GO:0005737">
    <property type="term" value="C:cytoplasm"/>
    <property type="evidence" value="ECO:0007669"/>
    <property type="project" value="TreeGrafter"/>
</dbReference>
<dbReference type="EMBL" id="HBGW01000724">
    <property type="protein sequence ID" value="CAD9481581.1"/>
    <property type="molecule type" value="Transcribed_RNA"/>
</dbReference>
<proteinExistence type="predicted"/>
<dbReference type="PANTHER" id="PTHR43344:SF2">
    <property type="entry name" value="PHOSPHOSERINE PHOSPHATASE"/>
    <property type="match status" value="1"/>
</dbReference>
<evidence type="ECO:0000256" key="2">
    <source>
        <dbReference type="ARBA" id="ARBA00005135"/>
    </source>
</evidence>
<evidence type="ECO:0000256" key="4">
    <source>
        <dbReference type="ARBA" id="ARBA00022605"/>
    </source>
</evidence>
<dbReference type="SUPFAM" id="SSF56784">
    <property type="entry name" value="HAD-like"/>
    <property type="match status" value="2"/>
</dbReference>
<dbReference type="Gene3D" id="3.90.1470.10">
    <property type="entry name" value="thrh gene product, domain 2"/>
    <property type="match status" value="2"/>
</dbReference>
<evidence type="ECO:0000313" key="9">
    <source>
        <dbReference type="EMBL" id="CAD9481581.1"/>
    </source>
</evidence>
<keyword evidence="8" id="KW-0718">Serine biosynthesis</keyword>
<dbReference type="Gene3D" id="3.40.50.1000">
    <property type="entry name" value="HAD superfamily/HAD-like"/>
    <property type="match status" value="2"/>
</dbReference>
<evidence type="ECO:0000256" key="3">
    <source>
        <dbReference type="ARBA" id="ARBA00012640"/>
    </source>
</evidence>
<dbReference type="GO" id="GO:0006564">
    <property type="term" value="P:L-serine biosynthetic process"/>
    <property type="evidence" value="ECO:0007669"/>
    <property type="project" value="UniProtKB-KW"/>
</dbReference>
<dbReference type="PANTHER" id="PTHR43344">
    <property type="entry name" value="PHOSPHOSERINE PHOSPHATASE"/>
    <property type="match status" value="1"/>
</dbReference>
<dbReference type="Pfam" id="PF00702">
    <property type="entry name" value="Hydrolase"/>
    <property type="match status" value="2"/>
</dbReference>
<dbReference type="InterPro" id="IPR023214">
    <property type="entry name" value="HAD_sf"/>
</dbReference>
<evidence type="ECO:0000256" key="8">
    <source>
        <dbReference type="ARBA" id="ARBA00023299"/>
    </source>
</evidence>
<reference evidence="9" key="1">
    <citation type="submission" date="2021-01" db="EMBL/GenBank/DDBJ databases">
        <authorList>
            <person name="Corre E."/>
            <person name="Pelletier E."/>
            <person name="Niang G."/>
            <person name="Scheremetjew M."/>
            <person name="Finn R."/>
            <person name="Kale V."/>
            <person name="Holt S."/>
            <person name="Cochrane G."/>
            <person name="Meng A."/>
            <person name="Brown T."/>
            <person name="Cohen L."/>
        </authorList>
    </citation>
    <scope>NUCLEOTIDE SEQUENCE</scope>
    <source>
        <strain evidence="9">RCC3387</strain>
    </source>
</reference>
<evidence type="ECO:0000256" key="6">
    <source>
        <dbReference type="ARBA" id="ARBA00022801"/>
    </source>
</evidence>